<name>A0AAN8Q0S0_PATCE</name>
<dbReference type="Proteomes" id="UP001347796">
    <property type="component" value="Unassembled WGS sequence"/>
</dbReference>
<comment type="caution">
    <text evidence="2">The sequence shown here is derived from an EMBL/GenBank/DDBJ whole genome shotgun (WGS) entry which is preliminary data.</text>
</comment>
<accession>A0AAN8Q0S0</accession>
<dbReference type="EMBL" id="JAZGQO010000002">
    <property type="protein sequence ID" value="KAK6191719.1"/>
    <property type="molecule type" value="Genomic_DNA"/>
</dbReference>
<feature type="compositionally biased region" description="Basic and acidic residues" evidence="1">
    <location>
        <begin position="207"/>
        <end position="270"/>
    </location>
</feature>
<dbReference type="AlphaFoldDB" id="A0AAN8Q0S0"/>
<organism evidence="2 3">
    <name type="scientific">Patella caerulea</name>
    <name type="common">Rayed Mediterranean limpet</name>
    <dbReference type="NCBI Taxonomy" id="87958"/>
    <lineage>
        <taxon>Eukaryota</taxon>
        <taxon>Metazoa</taxon>
        <taxon>Spiralia</taxon>
        <taxon>Lophotrochozoa</taxon>
        <taxon>Mollusca</taxon>
        <taxon>Gastropoda</taxon>
        <taxon>Patellogastropoda</taxon>
        <taxon>Patelloidea</taxon>
        <taxon>Patellidae</taxon>
        <taxon>Patella</taxon>
    </lineage>
</organism>
<evidence type="ECO:0000313" key="2">
    <source>
        <dbReference type="EMBL" id="KAK6191719.1"/>
    </source>
</evidence>
<protein>
    <submittedName>
        <fullName evidence="2">Uncharacterized protein</fullName>
    </submittedName>
</protein>
<evidence type="ECO:0000313" key="3">
    <source>
        <dbReference type="Proteomes" id="UP001347796"/>
    </source>
</evidence>
<keyword evidence="3" id="KW-1185">Reference proteome</keyword>
<feature type="region of interest" description="Disordered" evidence="1">
    <location>
        <begin position="207"/>
        <end position="285"/>
    </location>
</feature>
<gene>
    <name evidence="2" type="ORF">SNE40_003330</name>
</gene>
<reference evidence="2 3" key="1">
    <citation type="submission" date="2024-01" db="EMBL/GenBank/DDBJ databases">
        <title>The genome of the rayed Mediterranean limpet Patella caerulea (Linnaeus, 1758).</title>
        <authorList>
            <person name="Anh-Thu Weber A."/>
            <person name="Halstead-Nussloch G."/>
        </authorList>
    </citation>
    <scope>NUCLEOTIDE SEQUENCE [LARGE SCALE GENOMIC DNA]</scope>
    <source>
        <strain evidence="2">AATW-2023a</strain>
        <tissue evidence="2">Whole specimen</tissue>
    </source>
</reference>
<evidence type="ECO:0000256" key="1">
    <source>
        <dbReference type="SAM" id="MobiDB-lite"/>
    </source>
</evidence>
<proteinExistence type="predicted"/>
<sequence length="285" mass="33088">MEPGPIQKLLFSDEYSYMEDVVLIESVFVELNKIGDGIRIVSLGLTPDSLIMGTYKIISYQDDHTIIYDFNRDLSIEGLEIKWLVPLECINISQVPDEYILRISPIRCVPRHFELCNRVGYKVAWKKWLHRLGYLDEDPYGYVQRHSLRPSHSEELIQSKSEELIQSESKSKELIESKSKSKELIESKSQSKELLIQTKSQSKELIESKSKSKELIQSKSKSKELIESKSQSKELINRKSKELIQSKSRSKEMIQRKSKEMIRHESDKSIQGESEESPVEVHLEI</sequence>